<organism evidence="2 3">
    <name type="scientific">Mucilaginibacter mali</name>
    <dbReference type="NCBI Taxonomy" id="2740462"/>
    <lineage>
        <taxon>Bacteria</taxon>
        <taxon>Pseudomonadati</taxon>
        <taxon>Bacteroidota</taxon>
        <taxon>Sphingobacteriia</taxon>
        <taxon>Sphingobacteriales</taxon>
        <taxon>Sphingobacteriaceae</taxon>
        <taxon>Mucilaginibacter</taxon>
    </lineage>
</organism>
<dbReference type="RefSeq" id="WP_173415050.1">
    <property type="nucleotide sequence ID" value="NZ_CP054139.1"/>
</dbReference>
<reference evidence="2 3" key="1">
    <citation type="submission" date="2020-05" db="EMBL/GenBank/DDBJ databases">
        <title>Mucilaginibacter mali sp. nov.</title>
        <authorList>
            <person name="Kim H.S."/>
            <person name="Lee K.C."/>
            <person name="Suh M.K."/>
            <person name="Kim J.-S."/>
            <person name="Han K.-I."/>
            <person name="Eom M.K."/>
            <person name="Shin Y.K."/>
            <person name="Lee J.-S."/>
        </authorList>
    </citation>
    <scope>NUCLEOTIDE SEQUENCE [LARGE SCALE GENOMIC DNA]</scope>
    <source>
        <strain evidence="2 3">G2-14</strain>
    </source>
</reference>
<proteinExistence type="predicted"/>
<sequence length="64" mass="7736">MYNKFLYIYLICGTVALLLFIYQLFNTHIHGINLWNMGGDLFMVMALYYLAYKTYHEKKDKELM</sequence>
<keyword evidence="1" id="KW-0472">Membrane</keyword>
<dbReference type="Proteomes" id="UP000505355">
    <property type="component" value="Chromosome"/>
</dbReference>
<dbReference type="KEGG" id="mmab:HQ865_11605"/>
<feature type="transmembrane region" description="Helical" evidence="1">
    <location>
        <begin position="7"/>
        <end position="25"/>
    </location>
</feature>
<keyword evidence="1" id="KW-1133">Transmembrane helix</keyword>
<keyword evidence="1" id="KW-0812">Transmembrane</keyword>
<accession>A0A7D4TV95</accession>
<feature type="transmembrane region" description="Helical" evidence="1">
    <location>
        <begin position="31"/>
        <end position="51"/>
    </location>
</feature>
<evidence type="ECO:0000313" key="3">
    <source>
        <dbReference type="Proteomes" id="UP000505355"/>
    </source>
</evidence>
<name>A0A7D4TV95_9SPHI</name>
<dbReference type="EMBL" id="CP054139">
    <property type="protein sequence ID" value="QKJ30375.1"/>
    <property type="molecule type" value="Genomic_DNA"/>
</dbReference>
<keyword evidence="3" id="KW-1185">Reference proteome</keyword>
<gene>
    <name evidence="2" type="ORF">HQ865_11605</name>
</gene>
<evidence type="ECO:0000256" key="1">
    <source>
        <dbReference type="SAM" id="Phobius"/>
    </source>
</evidence>
<protein>
    <submittedName>
        <fullName evidence="2">Uncharacterized protein</fullName>
    </submittedName>
</protein>
<dbReference type="AlphaFoldDB" id="A0A7D4TV95"/>
<evidence type="ECO:0000313" key="2">
    <source>
        <dbReference type="EMBL" id="QKJ30375.1"/>
    </source>
</evidence>